<keyword evidence="2" id="KW-1185">Reference proteome</keyword>
<evidence type="ECO:0008006" key="3">
    <source>
        <dbReference type="Google" id="ProtNLM"/>
    </source>
</evidence>
<comment type="caution">
    <text evidence="1">The sequence shown here is derived from an EMBL/GenBank/DDBJ whole genome shotgun (WGS) entry which is preliminary data.</text>
</comment>
<evidence type="ECO:0000313" key="2">
    <source>
        <dbReference type="Proteomes" id="UP001141933"/>
    </source>
</evidence>
<reference evidence="1" key="1">
    <citation type="submission" date="2022-12" db="EMBL/GenBank/DDBJ databases">
        <title>Phocaeicola acetigenes sp. nov., isolated feces from a healthy human.</title>
        <authorList>
            <person name="Do H."/>
            <person name="Ha Y.B."/>
            <person name="Kim J.-S."/>
            <person name="Suh M.K."/>
            <person name="Kim H.S."/>
            <person name="Lee J.-S."/>
        </authorList>
    </citation>
    <scope>NUCLEOTIDE SEQUENCE</scope>
    <source>
        <strain evidence="1">KGMB11183</strain>
    </source>
</reference>
<accession>A0ABT4PGY2</accession>
<protein>
    <recommendedName>
        <fullName evidence="3">Lipoprotein</fullName>
    </recommendedName>
</protein>
<sequence>MKKSFFIPVLGFAVATMFISCGGGSKASSSGPLGEIPGLIGEFENLSNKKKEELKNTKDLKVVEKLMNEMKEAEGKLKTDIEAALPTIKGKEITTEIDPALPLKVSKPMKIEAAEATRKWIKLTGELELTAKAIGFHSYQPTDAFELDKLYAVFYDNDGKSFASDGILKDMSSEAMPAGSKVPAETYIRIKAYNAASMGKLSKLIITLKDSEIYKQAKAAEDALKSSSEKEK</sequence>
<evidence type="ECO:0000313" key="1">
    <source>
        <dbReference type="EMBL" id="MCZ8372305.1"/>
    </source>
</evidence>
<dbReference type="PROSITE" id="PS51257">
    <property type="entry name" value="PROKAR_LIPOPROTEIN"/>
    <property type="match status" value="1"/>
</dbReference>
<name>A0ABT4PGY2_9BACT</name>
<dbReference type="Proteomes" id="UP001141933">
    <property type="component" value="Unassembled WGS sequence"/>
</dbReference>
<organism evidence="1 2">
    <name type="scientific">Phocaeicola acetigenes</name>
    <dbReference type="NCBI Taxonomy" id="3016083"/>
    <lineage>
        <taxon>Bacteria</taxon>
        <taxon>Pseudomonadati</taxon>
        <taxon>Bacteroidota</taxon>
        <taxon>Bacteroidia</taxon>
        <taxon>Bacteroidales</taxon>
        <taxon>Bacteroidaceae</taxon>
        <taxon>Phocaeicola</taxon>
    </lineage>
</organism>
<dbReference type="RefSeq" id="WP_269877472.1">
    <property type="nucleotide sequence ID" value="NZ_JAPZVM010000003.1"/>
</dbReference>
<gene>
    <name evidence="1" type="ORF">O6P32_06220</name>
</gene>
<proteinExistence type="predicted"/>
<dbReference type="EMBL" id="JAPZVM010000003">
    <property type="protein sequence ID" value="MCZ8372305.1"/>
    <property type="molecule type" value="Genomic_DNA"/>
</dbReference>